<keyword evidence="1" id="KW-0614">Plasmid</keyword>
<dbReference type="AlphaFoldDB" id="A0A2Z2Q3W2"/>
<organism evidence="1">
    <name type="scientific">Agrobacterium vitis</name>
    <name type="common">Rhizobium vitis</name>
    <dbReference type="NCBI Taxonomy" id="373"/>
    <lineage>
        <taxon>Bacteria</taxon>
        <taxon>Pseudomonadati</taxon>
        <taxon>Pseudomonadota</taxon>
        <taxon>Alphaproteobacteria</taxon>
        <taxon>Hyphomicrobiales</taxon>
        <taxon>Rhizobiaceae</taxon>
        <taxon>Rhizobium/Agrobacterium group</taxon>
        <taxon>Agrobacterium</taxon>
    </lineage>
</organism>
<name>A0A2Z2Q3W2_AGRVI</name>
<proteinExistence type="predicted"/>
<dbReference type="RefSeq" id="WP_172691367.1">
    <property type="nucleotide sequence ID" value="NZ_KY000075.1"/>
</dbReference>
<evidence type="ECO:0000313" key="1">
    <source>
        <dbReference type="EMBL" id="ASK49614.1"/>
    </source>
</evidence>
<reference evidence="1" key="1">
    <citation type="submission" date="2016-10" db="EMBL/GenBank/DDBJ databases">
        <title>Agrobacterium Ti plasmids: Classification based on T-DNA and Vir regions organization.</title>
        <authorList>
            <person name="Nabi N."/>
            <person name="Vial L."/>
            <person name="Ben Hafsa A."/>
            <person name="Chapulliot D."/>
            <person name="Berard A."/>
            <person name="Chauveau A."/>
            <person name="Le Paslier M.-C."/>
            <person name="Harzallah Skhiri F."/>
            <person name="Brunel D."/>
            <person name="Nesme X."/>
            <person name="Chaouachi M."/>
        </authorList>
    </citation>
    <scope>NUCLEOTIDE SEQUENCE</scope>
    <source>
        <strain evidence="1">CFBP2681</strain>
        <plasmid evidence="1">pTi_CFBP2681</plasmid>
    </source>
</reference>
<dbReference type="EMBL" id="KY000075">
    <property type="protein sequence ID" value="ASK49614.1"/>
    <property type="molecule type" value="Genomic_DNA"/>
</dbReference>
<protein>
    <submittedName>
        <fullName evidence="1">Uncharacterized protein</fullName>
    </submittedName>
</protein>
<accession>A0A2Z2Q3W2</accession>
<sequence>MRVRSAAIAIPDTVPTENVTSIVSGTVMDDTLPHVAVGFNPLEAYCRAVLSLVNESGNELAAQYLRSALNVLSTQPERE</sequence>
<geneLocation type="plasmid" evidence="1">
    <name>pTi_CFBP2681</name>
</geneLocation>